<dbReference type="Proteomes" id="UP001195483">
    <property type="component" value="Unassembled WGS sequence"/>
</dbReference>
<evidence type="ECO:0000313" key="1">
    <source>
        <dbReference type="EMBL" id="KAK3599694.1"/>
    </source>
</evidence>
<dbReference type="AlphaFoldDB" id="A0AAE0SX42"/>
<reference evidence="1" key="3">
    <citation type="submission" date="2023-05" db="EMBL/GenBank/DDBJ databases">
        <authorList>
            <person name="Smith C.H."/>
        </authorList>
    </citation>
    <scope>NUCLEOTIDE SEQUENCE</scope>
    <source>
        <strain evidence="1">CHS0354</strain>
        <tissue evidence="1">Mantle</tissue>
    </source>
</reference>
<accession>A0AAE0SX42</accession>
<gene>
    <name evidence="1" type="ORF">CHS0354_037165</name>
</gene>
<sequence>MQIEITYRVSWRRSANSHLCNNNDIISGQLLPGEGSLDCFQGCTGTMTSLNYHCTDFSESEDWTTGTKTFLYNLPTSQDIVFG</sequence>
<organism evidence="1 2">
    <name type="scientific">Potamilus streckersoni</name>
    <dbReference type="NCBI Taxonomy" id="2493646"/>
    <lineage>
        <taxon>Eukaryota</taxon>
        <taxon>Metazoa</taxon>
        <taxon>Spiralia</taxon>
        <taxon>Lophotrochozoa</taxon>
        <taxon>Mollusca</taxon>
        <taxon>Bivalvia</taxon>
        <taxon>Autobranchia</taxon>
        <taxon>Heteroconchia</taxon>
        <taxon>Palaeoheterodonta</taxon>
        <taxon>Unionida</taxon>
        <taxon>Unionoidea</taxon>
        <taxon>Unionidae</taxon>
        <taxon>Ambleminae</taxon>
        <taxon>Lampsilini</taxon>
        <taxon>Potamilus</taxon>
    </lineage>
</organism>
<reference evidence="1" key="1">
    <citation type="journal article" date="2021" name="Genome Biol. Evol.">
        <title>A High-Quality Reference Genome for a Parasitic Bivalve with Doubly Uniparental Inheritance (Bivalvia: Unionida).</title>
        <authorList>
            <person name="Smith C.H."/>
        </authorList>
    </citation>
    <scope>NUCLEOTIDE SEQUENCE</scope>
    <source>
        <strain evidence="1">CHS0354</strain>
    </source>
</reference>
<protein>
    <submittedName>
        <fullName evidence="1">Uncharacterized protein</fullName>
    </submittedName>
</protein>
<name>A0AAE0SX42_9BIVA</name>
<feature type="non-terminal residue" evidence="1">
    <location>
        <position position="83"/>
    </location>
</feature>
<comment type="caution">
    <text evidence="1">The sequence shown here is derived from an EMBL/GenBank/DDBJ whole genome shotgun (WGS) entry which is preliminary data.</text>
</comment>
<proteinExistence type="predicted"/>
<keyword evidence="2" id="KW-1185">Reference proteome</keyword>
<evidence type="ECO:0000313" key="2">
    <source>
        <dbReference type="Proteomes" id="UP001195483"/>
    </source>
</evidence>
<dbReference type="EMBL" id="JAEAOA010002176">
    <property type="protein sequence ID" value="KAK3599694.1"/>
    <property type="molecule type" value="Genomic_DNA"/>
</dbReference>
<reference evidence="1" key="2">
    <citation type="journal article" date="2021" name="Genome Biol. Evol.">
        <title>Developing a high-quality reference genome for a parasitic bivalve with doubly uniparental inheritance (Bivalvia: Unionida).</title>
        <authorList>
            <person name="Smith C.H."/>
        </authorList>
    </citation>
    <scope>NUCLEOTIDE SEQUENCE</scope>
    <source>
        <strain evidence="1">CHS0354</strain>
        <tissue evidence="1">Mantle</tissue>
    </source>
</reference>